<dbReference type="EMBL" id="MU089595">
    <property type="protein sequence ID" value="KAF7850624.1"/>
    <property type="molecule type" value="Genomic_DNA"/>
</dbReference>
<keyword evidence="1" id="KW-0472">Membrane</keyword>
<dbReference type="Pfam" id="PF04578">
    <property type="entry name" value="DUF594"/>
    <property type="match status" value="1"/>
</dbReference>
<evidence type="ECO:0000256" key="1">
    <source>
        <dbReference type="SAM" id="Phobius"/>
    </source>
</evidence>
<sequence length="688" mass="78979">MNEAAMSLSTVLQPLQGLWVVWGIQLLVIASFACEIILAILGSRRKYMTRISARFAIWAPYLLLSCSAAFALGKLSVVRIDRPDNPGYDVVLEGLLAPLLLMQLGYPDSITAYEWEDNRLGLRQMLNVGLTASLVLWILIRCWDRSSPISWLYLPLFMVGIGKSARWAWALHSVYDENSSVTAEDINEVTEIQRKFKEFPEDGKFDSAKDILKAYFRFECLKPHLVNWLYHPLFIFPDWMSIDDYPPNRAFTVTEIELNFMYDVLYTKAPVLYTRLGVISKFVGFLWLVSALWGFVIIFRHAFLIDMYVTYTYALLMAVPSLELYQIMVLPFSDWAVVKLSMNLKVPLVQRLLPFLADLCMRKKRWSRSIGQLNLFDHHLLHQKWPKLIGMVLDLFGTREIFWRYLFLSRKAIPLRLKELVVQKMVELDKKREQQPFKNRGEWTLETHDVQEKQGLSGSIDMAFDKSIIIWHIATEILHTLDRENSAACEGSKLLSDYMIYLLGVHPQVLSLTTADITLEHACCKLRPFYKKDQNSVSAHDILACADDREASLVGGDVTAPMDPCKATGITRRVIGDWDVLLEVQKLVADLRTMGDMWEIISSIWVEMLCYGAAKGHVYQHARLLRKGGELITHVWLLLAHKTDKYNSSMVKLPERPADASAPGKGCSSLIMRFFLGKRKDNIYDSRK</sequence>
<dbReference type="EMBL" id="MU089595">
    <property type="protein sequence ID" value="KAF7850625.1"/>
    <property type="molecule type" value="Genomic_DNA"/>
</dbReference>
<dbReference type="PANTHER" id="PTHR31325">
    <property type="entry name" value="OS01G0798800 PROTEIN-RELATED"/>
    <property type="match status" value="1"/>
</dbReference>
<feature type="transmembrane region" description="Helical" evidence="1">
    <location>
        <begin position="55"/>
        <end position="73"/>
    </location>
</feature>
<dbReference type="Gramene" id="rna-gnl|WGS:JABURB|Cocit.L5199.2">
    <property type="protein sequence ID" value="cds-KAF7850624.1"/>
    <property type="gene ID" value="gene-BT93_L5199"/>
</dbReference>
<comment type="caution">
    <text evidence="3">The sequence shown here is derived from an EMBL/GenBank/DDBJ whole genome shotgun (WGS) entry which is preliminary data.</text>
</comment>
<proteinExistence type="predicted"/>
<reference evidence="3" key="1">
    <citation type="submission" date="2020-05" db="EMBL/GenBank/DDBJ databases">
        <title>WGS assembly of Corymbia citriodora subspecies variegata.</title>
        <authorList>
            <person name="Barry K."/>
            <person name="Hundley H."/>
            <person name="Shu S."/>
            <person name="Jenkins J."/>
            <person name="Grimwood J."/>
            <person name="Baten A."/>
        </authorList>
    </citation>
    <scope>NUCLEOTIDE SEQUENCE</scope>
    <source>
        <strain evidence="3">CV2-018</strain>
    </source>
</reference>
<dbReference type="InterPro" id="IPR007658">
    <property type="entry name" value="DUF594"/>
</dbReference>
<feature type="domain" description="DUF4220" evidence="2">
    <location>
        <begin position="58"/>
        <end position="377"/>
    </location>
</feature>
<evidence type="ECO:0000313" key="3">
    <source>
        <dbReference type="EMBL" id="KAF7850625.1"/>
    </source>
</evidence>
<keyword evidence="1" id="KW-0812">Transmembrane</keyword>
<dbReference type="OrthoDB" id="1689146at2759"/>
<evidence type="ECO:0000313" key="4">
    <source>
        <dbReference type="Proteomes" id="UP000806378"/>
    </source>
</evidence>
<feature type="transmembrane region" description="Helical" evidence="1">
    <location>
        <begin position="278"/>
        <end position="299"/>
    </location>
</feature>
<keyword evidence="4" id="KW-1185">Reference proteome</keyword>
<dbReference type="InterPro" id="IPR025315">
    <property type="entry name" value="DUF4220"/>
</dbReference>
<dbReference type="Gramene" id="rna-gnl|WGS:JABURB|Cocit.L5199.1">
    <property type="protein sequence ID" value="cds-KAF7850625.1"/>
    <property type="gene ID" value="gene-BT93_L5199"/>
</dbReference>
<dbReference type="Pfam" id="PF13968">
    <property type="entry name" value="DUF4220"/>
    <property type="match status" value="1"/>
</dbReference>
<accession>A0A8T0CX52</accession>
<dbReference type="Proteomes" id="UP000806378">
    <property type="component" value="Unassembled WGS sequence"/>
</dbReference>
<evidence type="ECO:0000259" key="2">
    <source>
        <dbReference type="Pfam" id="PF13968"/>
    </source>
</evidence>
<keyword evidence="1" id="KW-1133">Transmembrane helix</keyword>
<gene>
    <name evidence="3" type="ORF">BT93_L5199</name>
</gene>
<name>A0A8T0CX52_CORYI</name>
<feature type="transmembrane region" description="Helical" evidence="1">
    <location>
        <begin position="311"/>
        <end position="332"/>
    </location>
</feature>
<feature type="transmembrane region" description="Helical" evidence="1">
    <location>
        <begin position="20"/>
        <end position="43"/>
    </location>
</feature>
<organism evidence="3 4">
    <name type="scientific">Corymbia citriodora subsp. variegata</name>
    <dbReference type="NCBI Taxonomy" id="360336"/>
    <lineage>
        <taxon>Eukaryota</taxon>
        <taxon>Viridiplantae</taxon>
        <taxon>Streptophyta</taxon>
        <taxon>Embryophyta</taxon>
        <taxon>Tracheophyta</taxon>
        <taxon>Spermatophyta</taxon>
        <taxon>Magnoliopsida</taxon>
        <taxon>eudicotyledons</taxon>
        <taxon>Gunneridae</taxon>
        <taxon>Pentapetalae</taxon>
        <taxon>rosids</taxon>
        <taxon>malvids</taxon>
        <taxon>Myrtales</taxon>
        <taxon>Myrtaceae</taxon>
        <taxon>Myrtoideae</taxon>
        <taxon>Eucalypteae</taxon>
        <taxon>Corymbia</taxon>
    </lineage>
</organism>
<dbReference type="AlphaFoldDB" id="A0A8T0CX52"/>
<protein>
    <recommendedName>
        <fullName evidence="2">DUF4220 domain-containing protein</fullName>
    </recommendedName>
</protein>